<gene>
    <name evidence="2" type="ORF">SAMN02745158_04420</name>
</gene>
<sequence>MSRKRTNGNPRGSAEKTNNEENLRDSAGREIKTVGNPIWESGNTYVAARGEKSPKEITNFVMRPVNGIQSDNAYLMDIEFTMASGQVFESQLDSSVFAGAQAFKKAIKKIGGIDMVFSGTEDDLANIQKYMTNKYRDYNHCLGINYVGLYQMDGEWVYVGTDGAIDRKGKPIDSVVSILEDNEALRSGISESAMIKKSELQEISGDLFRFNTFERTVNILGWVGACFLKERLRQRKIKLSHLVIAGGAGSGKSETLEKIIQPIFGLQGSGIGCSGITKFSTLKSTSSTNLLPVIFEEYKPHKLSKIELDLISGTLRSTYDYQTSQRGRA</sequence>
<evidence type="ECO:0000313" key="2">
    <source>
        <dbReference type="EMBL" id="SHF62215.1"/>
    </source>
</evidence>
<name>A0A1M5D5S5_9CLOT</name>
<evidence type="ECO:0000313" key="3">
    <source>
        <dbReference type="Proteomes" id="UP000184245"/>
    </source>
</evidence>
<dbReference type="Proteomes" id="UP000184245">
    <property type="component" value="Unassembled WGS sequence"/>
</dbReference>
<dbReference type="OrthoDB" id="9763644at2"/>
<reference evidence="2 3" key="1">
    <citation type="submission" date="2016-11" db="EMBL/GenBank/DDBJ databases">
        <authorList>
            <person name="Jaros S."/>
            <person name="Januszkiewicz K."/>
            <person name="Wedrychowicz H."/>
        </authorList>
    </citation>
    <scope>NUCLEOTIDE SEQUENCE [LARGE SCALE GENOMIC DNA]</scope>
    <source>
        <strain evidence="2 3">DSM 17459</strain>
    </source>
</reference>
<dbReference type="AlphaFoldDB" id="A0A1M5D5S5"/>
<evidence type="ECO:0000256" key="1">
    <source>
        <dbReference type="SAM" id="MobiDB-lite"/>
    </source>
</evidence>
<dbReference type="RefSeq" id="WP_139249524.1">
    <property type="nucleotide sequence ID" value="NZ_FQVI01000057.1"/>
</dbReference>
<protein>
    <submittedName>
        <fullName evidence="2">Uncharacterized protein</fullName>
    </submittedName>
</protein>
<feature type="compositionally biased region" description="Basic and acidic residues" evidence="1">
    <location>
        <begin position="13"/>
        <end position="32"/>
    </location>
</feature>
<organism evidence="2 3">
    <name type="scientific">Lactonifactor longoviformis DSM 17459</name>
    <dbReference type="NCBI Taxonomy" id="1122155"/>
    <lineage>
        <taxon>Bacteria</taxon>
        <taxon>Bacillati</taxon>
        <taxon>Bacillota</taxon>
        <taxon>Clostridia</taxon>
        <taxon>Eubacteriales</taxon>
        <taxon>Clostridiaceae</taxon>
        <taxon>Lactonifactor</taxon>
    </lineage>
</organism>
<keyword evidence="3" id="KW-1185">Reference proteome</keyword>
<dbReference type="STRING" id="1122155.SAMN02745158_04420"/>
<dbReference type="EMBL" id="FQVI01000057">
    <property type="protein sequence ID" value="SHF62215.1"/>
    <property type="molecule type" value="Genomic_DNA"/>
</dbReference>
<proteinExistence type="predicted"/>
<accession>A0A1M5D5S5</accession>
<feature type="non-terminal residue" evidence="2">
    <location>
        <position position="329"/>
    </location>
</feature>
<feature type="region of interest" description="Disordered" evidence="1">
    <location>
        <begin position="1"/>
        <end position="34"/>
    </location>
</feature>